<dbReference type="SMART" id="SM00487">
    <property type="entry name" value="DEXDc"/>
    <property type="match status" value="1"/>
</dbReference>
<dbReference type="GO" id="GO:0009378">
    <property type="term" value="F:four-way junction helicase activity"/>
    <property type="evidence" value="ECO:0007669"/>
    <property type="project" value="TreeGrafter"/>
</dbReference>
<keyword evidence="7" id="KW-0238">DNA-binding</keyword>
<dbReference type="FunFam" id="3.40.50.300:FF:001389">
    <property type="entry name" value="ATP-dependent DNA helicase RecQ"/>
    <property type="match status" value="1"/>
</dbReference>
<dbReference type="Pfam" id="PF00271">
    <property type="entry name" value="Helicase_C"/>
    <property type="match status" value="1"/>
</dbReference>
<dbReference type="Proteomes" id="UP000694480">
    <property type="component" value="Unassembled WGS sequence"/>
</dbReference>
<dbReference type="GO" id="GO:0005737">
    <property type="term" value="C:cytoplasm"/>
    <property type="evidence" value="ECO:0007669"/>
    <property type="project" value="TreeGrafter"/>
</dbReference>
<keyword evidence="4" id="KW-0378">Hydrolase</keyword>
<evidence type="ECO:0000256" key="8">
    <source>
        <dbReference type="ARBA" id="ARBA00023235"/>
    </source>
</evidence>
<evidence type="ECO:0000256" key="1">
    <source>
        <dbReference type="ARBA" id="ARBA00005446"/>
    </source>
</evidence>
<evidence type="ECO:0000313" key="15">
    <source>
        <dbReference type="EMBL" id="MBF5026722.1"/>
    </source>
</evidence>
<dbReference type="GO" id="GO:0006281">
    <property type="term" value="P:DNA repair"/>
    <property type="evidence" value="ECO:0007669"/>
    <property type="project" value="TreeGrafter"/>
</dbReference>
<dbReference type="InterPro" id="IPR014001">
    <property type="entry name" value="Helicase_ATP-bd"/>
</dbReference>
<dbReference type="RefSeq" id="WP_194738658.1">
    <property type="nucleotide sequence ID" value="NZ_JADKYY010000003.1"/>
</dbReference>
<evidence type="ECO:0000313" key="16">
    <source>
        <dbReference type="Proteomes" id="UP000694480"/>
    </source>
</evidence>
<evidence type="ECO:0000256" key="11">
    <source>
        <dbReference type="ARBA" id="ARBA00044535"/>
    </source>
</evidence>
<comment type="catalytic activity">
    <reaction evidence="9">
        <text>Couples ATP hydrolysis with the unwinding of duplex DNA by translocating in the 3'-5' direction.</text>
        <dbReference type="EC" id="5.6.2.4"/>
    </reaction>
</comment>
<keyword evidence="6" id="KW-0067">ATP-binding</keyword>
<evidence type="ECO:0000256" key="6">
    <source>
        <dbReference type="ARBA" id="ARBA00022840"/>
    </source>
</evidence>
<evidence type="ECO:0000256" key="3">
    <source>
        <dbReference type="ARBA" id="ARBA00022741"/>
    </source>
</evidence>
<protein>
    <recommendedName>
        <fullName evidence="11">ATP-dependent DNA helicase RecQ</fullName>
        <ecNumber evidence="10">5.6.2.4</ecNumber>
    </recommendedName>
    <alternativeName>
        <fullName evidence="12">DNA 3'-5' helicase RecQ</fullName>
    </alternativeName>
</protein>
<dbReference type="InterPro" id="IPR004589">
    <property type="entry name" value="DNA_helicase_ATP-dep_RecQ"/>
</dbReference>
<keyword evidence="2" id="KW-0479">Metal-binding</keyword>
<comment type="similarity">
    <text evidence="1">Belongs to the helicase family. RecQ subfamily.</text>
</comment>
<keyword evidence="16" id="KW-1185">Reference proteome</keyword>
<dbReference type="GO" id="GO:0016787">
    <property type="term" value="F:hydrolase activity"/>
    <property type="evidence" value="ECO:0007669"/>
    <property type="project" value="UniProtKB-KW"/>
</dbReference>
<evidence type="ECO:0000256" key="4">
    <source>
        <dbReference type="ARBA" id="ARBA00022801"/>
    </source>
</evidence>
<dbReference type="GO" id="GO:0043590">
    <property type="term" value="C:bacterial nucleoid"/>
    <property type="evidence" value="ECO:0007669"/>
    <property type="project" value="TreeGrafter"/>
</dbReference>
<evidence type="ECO:0000256" key="2">
    <source>
        <dbReference type="ARBA" id="ARBA00022723"/>
    </source>
</evidence>
<dbReference type="PANTHER" id="PTHR13710:SF105">
    <property type="entry name" value="ATP-DEPENDENT DNA HELICASE Q1"/>
    <property type="match status" value="1"/>
</dbReference>
<feature type="domain" description="Helicase C-terminal" evidence="14">
    <location>
        <begin position="224"/>
        <end position="374"/>
    </location>
</feature>
<dbReference type="Pfam" id="PF00270">
    <property type="entry name" value="DEAD"/>
    <property type="match status" value="1"/>
</dbReference>
<dbReference type="GO" id="GO:0005524">
    <property type="term" value="F:ATP binding"/>
    <property type="evidence" value="ECO:0007669"/>
    <property type="project" value="UniProtKB-KW"/>
</dbReference>
<dbReference type="SMART" id="SM00490">
    <property type="entry name" value="HELICc"/>
    <property type="match status" value="1"/>
</dbReference>
<evidence type="ECO:0000256" key="5">
    <source>
        <dbReference type="ARBA" id="ARBA00022806"/>
    </source>
</evidence>
<keyword evidence="5 15" id="KW-0347">Helicase</keyword>
<evidence type="ECO:0000256" key="9">
    <source>
        <dbReference type="ARBA" id="ARBA00034617"/>
    </source>
</evidence>
<dbReference type="EMBL" id="JADKYY010000003">
    <property type="protein sequence ID" value="MBF5026722.1"/>
    <property type="molecule type" value="Genomic_DNA"/>
</dbReference>
<dbReference type="Gene3D" id="3.40.50.300">
    <property type="entry name" value="P-loop containing nucleotide triphosphate hydrolases"/>
    <property type="match status" value="2"/>
</dbReference>
<evidence type="ECO:0000259" key="14">
    <source>
        <dbReference type="PROSITE" id="PS51194"/>
    </source>
</evidence>
<dbReference type="GO" id="GO:0043138">
    <property type="term" value="F:3'-5' DNA helicase activity"/>
    <property type="evidence" value="ECO:0007669"/>
    <property type="project" value="UniProtKB-EC"/>
</dbReference>
<reference evidence="15" key="1">
    <citation type="submission" date="2020-11" db="EMBL/GenBank/DDBJ databases">
        <title>Genome seq and assembly of Planobacterium sp.</title>
        <authorList>
            <person name="Chhetri G."/>
        </authorList>
    </citation>
    <scope>NUCLEOTIDE SEQUENCE</scope>
    <source>
        <strain evidence="15">GCR5</strain>
    </source>
</reference>
<dbReference type="GO" id="GO:0003677">
    <property type="term" value="F:DNA binding"/>
    <property type="evidence" value="ECO:0007669"/>
    <property type="project" value="UniProtKB-KW"/>
</dbReference>
<dbReference type="PROSITE" id="PS51192">
    <property type="entry name" value="HELICASE_ATP_BIND_1"/>
    <property type="match status" value="1"/>
</dbReference>
<keyword evidence="8" id="KW-0413">Isomerase</keyword>
<dbReference type="GO" id="GO:0030894">
    <property type="term" value="C:replisome"/>
    <property type="evidence" value="ECO:0007669"/>
    <property type="project" value="TreeGrafter"/>
</dbReference>
<evidence type="ECO:0000256" key="12">
    <source>
        <dbReference type="ARBA" id="ARBA00044550"/>
    </source>
</evidence>
<keyword evidence="3" id="KW-0547">Nucleotide-binding</keyword>
<dbReference type="CDD" id="cd17920">
    <property type="entry name" value="DEXHc_RecQ"/>
    <property type="match status" value="1"/>
</dbReference>
<feature type="domain" description="Helicase ATP-binding" evidence="13">
    <location>
        <begin position="32"/>
        <end position="200"/>
    </location>
</feature>
<evidence type="ECO:0000256" key="7">
    <source>
        <dbReference type="ARBA" id="ARBA00023125"/>
    </source>
</evidence>
<dbReference type="AlphaFoldDB" id="A0A931E824"/>
<gene>
    <name evidence="15" type="ORF">IC612_02785</name>
</gene>
<dbReference type="InterPro" id="IPR011545">
    <property type="entry name" value="DEAD/DEAH_box_helicase_dom"/>
</dbReference>
<dbReference type="PROSITE" id="PS51194">
    <property type="entry name" value="HELICASE_CTER"/>
    <property type="match status" value="1"/>
</dbReference>
<dbReference type="SUPFAM" id="SSF52540">
    <property type="entry name" value="P-loop containing nucleoside triphosphate hydrolases"/>
    <property type="match status" value="1"/>
</dbReference>
<comment type="caution">
    <text evidence="15">The sequence shown here is derived from an EMBL/GenBank/DDBJ whole genome shotgun (WGS) entry which is preliminary data.</text>
</comment>
<evidence type="ECO:0000259" key="13">
    <source>
        <dbReference type="PROSITE" id="PS51192"/>
    </source>
</evidence>
<dbReference type="NCBIfam" id="TIGR00614">
    <property type="entry name" value="recQ_fam"/>
    <property type="match status" value="1"/>
</dbReference>
<evidence type="ECO:0000256" key="10">
    <source>
        <dbReference type="ARBA" id="ARBA00034808"/>
    </source>
</evidence>
<dbReference type="InterPro" id="IPR036388">
    <property type="entry name" value="WH-like_DNA-bd_sf"/>
</dbReference>
<dbReference type="InterPro" id="IPR032284">
    <property type="entry name" value="RecQ_Zn-bd"/>
</dbReference>
<name>A0A931E824_9FLAO</name>
<organism evidence="15 16">
    <name type="scientific">Planobacterium oryzisoli</name>
    <dbReference type="NCBI Taxonomy" id="2771435"/>
    <lineage>
        <taxon>Bacteria</taxon>
        <taxon>Pseudomonadati</taxon>
        <taxon>Bacteroidota</taxon>
        <taxon>Flavobacteriia</taxon>
        <taxon>Flavobacteriales</taxon>
        <taxon>Weeksellaceae</taxon>
        <taxon>Chryseobacterium group</taxon>
        <taxon>Chryseobacterium</taxon>
    </lineage>
</organism>
<proteinExistence type="inferred from homology"/>
<dbReference type="InterPro" id="IPR027417">
    <property type="entry name" value="P-loop_NTPase"/>
</dbReference>
<dbReference type="Pfam" id="PF16124">
    <property type="entry name" value="RecQ_Zn_bind"/>
    <property type="match status" value="1"/>
</dbReference>
<dbReference type="GO" id="GO:0046872">
    <property type="term" value="F:metal ion binding"/>
    <property type="evidence" value="ECO:0007669"/>
    <property type="project" value="UniProtKB-KW"/>
</dbReference>
<accession>A0A931E824</accession>
<sequence length="633" mass="71932">MNSATSLQSLKHSTLLHFWGHHSFRPLQSEAIDSLLEGSDTTVLLPTGAGKSLCYQLPALLLEGTALVVSPLIALMRDQVQQLRSMGIEAELLVSSMEDHEMETVLGLCREGVTKLLFVAPERLSSRKFRTQMEDIPISFIAVDEAHCISEWGQDFRPNYRHIKTFREQVKPVPIIALTATATPSVLFEIKERLGLSKPRSFSQSFRRENLSLFFEQTLEPFERVYQLLSGARQSALVYCRTRKQTELLTQMLLNKGLGNVDYYHAGLSSGLRTKKQKQWLESPAKILVATNAFGMGIDKQDLHTVIHLSPPQSIENYYQEVGRAGRDGKPSFAFLLYSQPALTTMDSLLERSIASRVEFYKITSLLYSLCQIADGERPERTYYMPTEKIERLSGCHPQKIRGVVEFLHNQELLFLKDYPGPSTLQIHMAAEEIDDLAPSQSAFLEALTRALPGVLSFPIPFQPKALSEKLQTSWEQIKVKLEELSTQQLLTYTDGERSTLRFLTPRSARDLEGKFYQLYERIQQSKVRKWEEMKHFVLENTRCKMEMILAYFKESSPTRCGQCSVCRRDRSALEGSSAESDILSALSEGPATLEMLSNAFPFHARSELQQRLIYLLDEGLVRMVNFKTYALA</sequence>
<dbReference type="GO" id="GO:0006310">
    <property type="term" value="P:DNA recombination"/>
    <property type="evidence" value="ECO:0007669"/>
    <property type="project" value="InterPro"/>
</dbReference>
<dbReference type="InterPro" id="IPR001650">
    <property type="entry name" value="Helicase_C-like"/>
</dbReference>
<dbReference type="Gene3D" id="1.10.10.10">
    <property type="entry name" value="Winged helix-like DNA-binding domain superfamily/Winged helix DNA-binding domain"/>
    <property type="match status" value="1"/>
</dbReference>
<dbReference type="PANTHER" id="PTHR13710">
    <property type="entry name" value="DNA HELICASE RECQ FAMILY MEMBER"/>
    <property type="match status" value="1"/>
</dbReference>
<dbReference type="EC" id="5.6.2.4" evidence="10"/>